<evidence type="ECO:0000313" key="3">
    <source>
        <dbReference type="EMBL" id="OGZ84618.1"/>
    </source>
</evidence>
<name>A0A1G2JEC5_9BACT</name>
<comment type="caution">
    <text evidence="3">The sequence shown here is derived from an EMBL/GenBank/DDBJ whole genome shotgun (WGS) entry which is preliminary data.</text>
</comment>
<dbReference type="Proteomes" id="UP000177751">
    <property type="component" value="Unassembled WGS sequence"/>
</dbReference>
<dbReference type="InterPro" id="IPR014044">
    <property type="entry name" value="CAP_dom"/>
</dbReference>
<sequence>MNYELGEFRLDVQNVRKFLLSNILLYCAVLLLVLKIALIGVSLNIPFNIFFADITKITLENLANQTRQSLGLGVLIRSQKLDEAAKLKAEDMVKNGYFEHTSPTGVSPWFWFSKTRYDYKYAGENLAIGFYDSTEVYNAWLDSPAHKANLLNPNYKEFGTAIAGGFGNNNTVVVVQLFGSPKPEIASPEKNSVAVKSPEAVQQPKPIIEPKEILPEKVLSQSTQEIKPFEGATKLVQDIIFGVSLVVIGALLFLLLFSTDFKTDKKLVLRPLAILIFLGFSSIINKDLIILIIPHQLII</sequence>
<protein>
    <recommendedName>
        <fullName evidence="2">SCP domain-containing protein</fullName>
    </recommendedName>
</protein>
<dbReference type="PANTHER" id="PTHR31157:SF1">
    <property type="entry name" value="SCP DOMAIN-CONTAINING PROTEIN"/>
    <property type="match status" value="1"/>
</dbReference>
<keyword evidence="1" id="KW-0472">Membrane</keyword>
<evidence type="ECO:0000259" key="2">
    <source>
        <dbReference type="Pfam" id="PF00188"/>
    </source>
</evidence>
<dbReference type="InterPro" id="IPR035940">
    <property type="entry name" value="CAP_sf"/>
</dbReference>
<dbReference type="PANTHER" id="PTHR31157">
    <property type="entry name" value="SCP DOMAIN-CONTAINING PROTEIN"/>
    <property type="match status" value="1"/>
</dbReference>
<dbReference type="STRING" id="1802229.A2401_01035"/>
<dbReference type="Pfam" id="PF00188">
    <property type="entry name" value="CAP"/>
    <property type="match status" value="1"/>
</dbReference>
<reference evidence="3 4" key="1">
    <citation type="journal article" date="2016" name="Nat. Commun.">
        <title>Thousands of microbial genomes shed light on interconnected biogeochemical processes in an aquifer system.</title>
        <authorList>
            <person name="Anantharaman K."/>
            <person name="Brown C.T."/>
            <person name="Hug L.A."/>
            <person name="Sharon I."/>
            <person name="Castelle C.J."/>
            <person name="Probst A.J."/>
            <person name="Thomas B.C."/>
            <person name="Singh A."/>
            <person name="Wilkins M.J."/>
            <person name="Karaoz U."/>
            <person name="Brodie E.L."/>
            <person name="Williams K.H."/>
            <person name="Hubbard S.S."/>
            <person name="Banfield J.F."/>
        </authorList>
    </citation>
    <scope>NUCLEOTIDE SEQUENCE [LARGE SCALE GENOMIC DNA]</scope>
</reference>
<dbReference type="CDD" id="cd05379">
    <property type="entry name" value="CAP_bacterial"/>
    <property type="match status" value="1"/>
</dbReference>
<dbReference type="EMBL" id="MHPP01000014">
    <property type="protein sequence ID" value="OGZ84618.1"/>
    <property type="molecule type" value="Genomic_DNA"/>
</dbReference>
<evidence type="ECO:0000256" key="1">
    <source>
        <dbReference type="SAM" id="Phobius"/>
    </source>
</evidence>
<dbReference type="SUPFAM" id="SSF55797">
    <property type="entry name" value="PR-1-like"/>
    <property type="match status" value="1"/>
</dbReference>
<dbReference type="AlphaFoldDB" id="A0A1G2JEC5"/>
<evidence type="ECO:0000313" key="4">
    <source>
        <dbReference type="Proteomes" id="UP000177751"/>
    </source>
</evidence>
<keyword evidence="1" id="KW-0812">Transmembrane</keyword>
<proteinExistence type="predicted"/>
<dbReference type="Gene3D" id="3.40.33.10">
    <property type="entry name" value="CAP"/>
    <property type="match status" value="1"/>
</dbReference>
<feature type="domain" description="SCP" evidence="2">
    <location>
        <begin position="62"/>
        <end position="176"/>
    </location>
</feature>
<feature type="transmembrane region" description="Helical" evidence="1">
    <location>
        <begin position="23"/>
        <end position="47"/>
    </location>
</feature>
<accession>A0A1G2JEC5</accession>
<gene>
    <name evidence="3" type="ORF">A2401_01035</name>
</gene>
<organism evidence="3 4">
    <name type="scientific">Candidatus Staskawiczbacteria bacterium RIFOXYC1_FULL_38_18</name>
    <dbReference type="NCBI Taxonomy" id="1802229"/>
    <lineage>
        <taxon>Bacteria</taxon>
        <taxon>Candidatus Staskawicziibacteriota</taxon>
    </lineage>
</organism>
<keyword evidence="1" id="KW-1133">Transmembrane helix</keyword>
<feature type="transmembrane region" description="Helical" evidence="1">
    <location>
        <begin position="271"/>
        <end position="293"/>
    </location>
</feature>
<feature type="transmembrane region" description="Helical" evidence="1">
    <location>
        <begin position="239"/>
        <end position="259"/>
    </location>
</feature>